<protein>
    <submittedName>
        <fullName evidence="2">Uncharacterized protein</fullName>
    </submittedName>
</protein>
<proteinExistence type="predicted"/>
<dbReference type="AlphaFoldDB" id="A0A6H5H8H5"/>
<feature type="non-terminal residue" evidence="2">
    <location>
        <position position="55"/>
    </location>
</feature>
<name>A0A6H5H8H5_9HEMI</name>
<dbReference type="EMBL" id="CADCXU010024521">
    <property type="protein sequence ID" value="CAB0011933.1"/>
    <property type="molecule type" value="Genomic_DNA"/>
</dbReference>
<dbReference type="Proteomes" id="UP000479000">
    <property type="component" value="Unassembled WGS sequence"/>
</dbReference>
<keyword evidence="3" id="KW-1185">Reference proteome</keyword>
<evidence type="ECO:0000313" key="1">
    <source>
        <dbReference type="EMBL" id="CAA9998848.1"/>
    </source>
</evidence>
<evidence type="ECO:0000313" key="3">
    <source>
        <dbReference type="Proteomes" id="UP000479000"/>
    </source>
</evidence>
<organism evidence="2 3">
    <name type="scientific">Nesidiocoris tenuis</name>
    <dbReference type="NCBI Taxonomy" id="355587"/>
    <lineage>
        <taxon>Eukaryota</taxon>
        <taxon>Metazoa</taxon>
        <taxon>Ecdysozoa</taxon>
        <taxon>Arthropoda</taxon>
        <taxon>Hexapoda</taxon>
        <taxon>Insecta</taxon>
        <taxon>Pterygota</taxon>
        <taxon>Neoptera</taxon>
        <taxon>Paraneoptera</taxon>
        <taxon>Hemiptera</taxon>
        <taxon>Heteroptera</taxon>
        <taxon>Panheteroptera</taxon>
        <taxon>Cimicomorpha</taxon>
        <taxon>Miridae</taxon>
        <taxon>Dicyphina</taxon>
        <taxon>Nesidiocoris</taxon>
    </lineage>
</organism>
<gene>
    <name evidence="2" type="ORF">NTEN_LOCUS16772</name>
    <name evidence="1" type="ORF">NTEN_LOCUS5131</name>
</gene>
<reference evidence="2 3" key="1">
    <citation type="submission" date="2020-02" db="EMBL/GenBank/DDBJ databases">
        <authorList>
            <person name="Ferguson B K."/>
        </authorList>
    </citation>
    <scope>NUCLEOTIDE SEQUENCE [LARGE SCALE GENOMIC DNA]</scope>
</reference>
<evidence type="ECO:0000313" key="2">
    <source>
        <dbReference type="EMBL" id="CAB0011933.1"/>
    </source>
</evidence>
<sequence length="55" mass="6236">MFLAQSISSPIGSREMDESDCPDRFVRCTCVGQSIHSYLHKGIGCIRPGQPRRRR</sequence>
<dbReference type="EMBL" id="CADCXU010007420">
    <property type="protein sequence ID" value="CAA9998848.1"/>
    <property type="molecule type" value="Genomic_DNA"/>
</dbReference>
<accession>A0A6H5H8H5</accession>